<proteinExistence type="predicted"/>
<gene>
    <name evidence="2" type="ORF">GWK47_047240</name>
</gene>
<accession>A0A8J4YDU6</accession>
<evidence type="ECO:0000313" key="2">
    <source>
        <dbReference type="EMBL" id="KAG0721044.1"/>
    </source>
</evidence>
<feature type="region of interest" description="Disordered" evidence="1">
    <location>
        <begin position="132"/>
        <end position="162"/>
    </location>
</feature>
<comment type="caution">
    <text evidence="2">The sequence shown here is derived from an EMBL/GenBank/DDBJ whole genome shotgun (WGS) entry which is preliminary data.</text>
</comment>
<dbReference type="Proteomes" id="UP000770661">
    <property type="component" value="Unassembled WGS sequence"/>
</dbReference>
<organism evidence="2 3">
    <name type="scientific">Chionoecetes opilio</name>
    <name type="common">Atlantic snow crab</name>
    <name type="synonym">Cancer opilio</name>
    <dbReference type="NCBI Taxonomy" id="41210"/>
    <lineage>
        <taxon>Eukaryota</taxon>
        <taxon>Metazoa</taxon>
        <taxon>Ecdysozoa</taxon>
        <taxon>Arthropoda</taxon>
        <taxon>Crustacea</taxon>
        <taxon>Multicrustacea</taxon>
        <taxon>Malacostraca</taxon>
        <taxon>Eumalacostraca</taxon>
        <taxon>Eucarida</taxon>
        <taxon>Decapoda</taxon>
        <taxon>Pleocyemata</taxon>
        <taxon>Brachyura</taxon>
        <taxon>Eubrachyura</taxon>
        <taxon>Majoidea</taxon>
        <taxon>Majidae</taxon>
        <taxon>Chionoecetes</taxon>
    </lineage>
</organism>
<feature type="region of interest" description="Disordered" evidence="1">
    <location>
        <begin position="33"/>
        <end position="72"/>
    </location>
</feature>
<feature type="compositionally biased region" description="Low complexity" evidence="1">
    <location>
        <begin position="33"/>
        <end position="61"/>
    </location>
</feature>
<evidence type="ECO:0000256" key="1">
    <source>
        <dbReference type="SAM" id="MobiDB-lite"/>
    </source>
</evidence>
<name>A0A8J4YDU6_CHIOP</name>
<protein>
    <submittedName>
        <fullName evidence="2">Uncharacterized protein</fullName>
    </submittedName>
</protein>
<reference evidence="2" key="1">
    <citation type="submission" date="2020-07" db="EMBL/GenBank/DDBJ databases">
        <title>The High-quality genome of the commercially important snow crab, Chionoecetes opilio.</title>
        <authorList>
            <person name="Jeong J.-H."/>
            <person name="Ryu S."/>
        </authorList>
    </citation>
    <scope>NUCLEOTIDE SEQUENCE</scope>
    <source>
        <strain evidence="2">MADBK_172401_WGS</strain>
        <tissue evidence="2">Digestive gland</tissue>
    </source>
</reference>
<keyword evidence="3" id="KW-1185">Reference proteome</keyword>
<dbReference type="EMBL" id="JACEEZ010011919">
    <property type="protein sequence ID" value="KAG0721044.1"/>
    <property type="molecule type" value="Genomic_DNA"/>
</dbReference>
<evidence type="ECO:0000313" key="3">
    <source>
        <dbReference type="Proteomes" id="UP000770661"/>
    </source>
</evidence>
<feature type="compositionally biased region" description="Polar residues" evidence="1">
    <location>
        <begin position="152"/>
        <end position="162"/>
    </location>
</feature>
<dbReference type="AlphaFoldDB" id="A0A8J4YDU6"/>
<sequence>MDVKVLYSFKILDVPGPVPLDEEGGAWTSTVCASSSSESTQRPGLSFFSGSSPSTRPSNSSRPRHLDKIAPEIGDRRAVETVKPSVVVGGRVKNCWAVLLRLRTWSCETKNAMCYGLRQRGNLTERTTLRKESRFQRSGPDISTEDFVSGRTLPSSREATPG</sequence>